<sequence length="204" mass="23493">MLSAKWNEREEKIPSLGVLSGYCDNSHTCEQIELIEVKILGLLNWQLKCVLPVDFVNTYVDQGIVLKDDTLDGHKNIDKHPHAQAYIKKFAMFFLDLIAQGVYNYTFFLFLSTQKKSFCSKYVYISCKTKIKIKSQLIQMKPLLAKKKNDNKEINNCFKVLFSKFVFLYIWVHRLFVLAFSIFNHCIGSCSGLSTCVAHPAFLA</sequence>
<keyword evidence="1" id="KW-0812">Transmembrane</keyword>
<keyword evidence="1" id="KW-1133">Transmembrane helix</keyword>
<reference evidence="2 3" key="1">
    <citation type="journal article" date="2013" name="Curr. Biol.">
        <title>The Genome of the Foraminiferan Reticulomyxa filosa.</title>
        <authorList>
            <person name="Glockner G."/>
            <person name="Hulsmann N."/>
            <person name="Schleicher M."/>
            <person name="Noegel A.A."/>
            <person name="Eichinger L."/>
            <person name="Gallinger C."/>
            <person name="Pawlowski J."/>
            <person name="Sierra R."/>
            <person name="Euteneuer U."/>
            <person name="Pillet L."/>
            <person name="Moustafa A."/>
            <person name="Platzer M."/>
            <person name="Groth M."/>
            <person name="Szafranski K."/>
            <person name="Schliwa M."/>
        </authorList>
    </citation>
    <scope>NUCLEOTIDE SEQUENCE [LARGE SCALE GENOMIC DNA]</scope>
</reference>
<dbReference type="InterPro" id="IPR036915">
    <property type="entry name" value="Cyclin-like_sf"/>
</dbReference>
<dbReference type="Proteomes" id="UP000023152">
    <property type="component" value="Unassembled WGS sequence"/>
</dbReference>
<feature type="transmembrane region" description="Helical" evidence="1">
    <location>
        <begin position="161"/>
        <end position="183"/>
    </location>
</feature>
<comment type="caution">
    <text evidence="2">The sequence shown here is derived from an EMBL/GenBank/DDBJ whole genome shotgun (WGS) entry which is preliminary data.</text>
</comment>
<gene>
    <name evidence="2" type="ORF">RFI_08717</name>
</gene>
<evidence type="ECO:0008006" key="4">
    <source>
        <dbReference type="Google" id="ProtNLM"/>
    </source>
</evidence>
<dbReference type="EMBL" id="ASPP01006687">
    <property type="protein sequence ID" value="ETO28418.1"/>
    <property type="molecule type" value="Genomic_DNA"/>
</dbReference>
<name>X6NR94_RETFI</name>
<keyword evidence="3" id="KW-1185">Reference proteome</keyword>
<organism evidence="2 3">
    <name type="scientific">Reticulomyxa filosa</name>
    <dbReference type="NCBI Taxonomy" id="46433"/>
    <lineage>
        <taxon>Eukaryota</taxon>
        <taxon>Sar</taxon>
        <taxon>Rhizaria</taxon>
        <taxon>Retaria</taxon>
        <taxon>Foraminifera</taxon>
        <taxon>Monothalamids</taxon>
        <taxon>Reticulomyxidae</taxon>
        <taxon>Reticulomyxa</taxon>
    </lineage>
</organism>
<evidence type="ECO:0000256" key="1">
    <source>
        <dbReference type="SAM" id="Phobius"/>
    </source>
</evidence>
<evidence type="ECO:0000313" key="2">
    <source>
        <dbReference type="EMBL" id="ETO28418.1"/>
    </source>
</evidence>
<accession>X6NR94</accession>
<feature type="transmembrane region" description="Helical" evidence="1">
    <location>
        <begin position="90"/>
        <end position="111"/>
    </location>
</feature>
<protein>
    <recommendedName>
        <fullName evidence="4">Cyclin N-terminal domain-containing protein</fullName>
    </recommendedName>
</protein>
<dbReference type="AlphaFoldDB" id="X6NR94"/>
<dbReference type="OrthoDB" id="285802at2759"/>
<keyword evidence="1" id="KW-0472">Membrane</keyword>
<proteinExistence type="predicted"/>
<evidence type="ECO:0000313" key="3">
    <source>
        <dbReference type="Proteomes" id="UP000023152"/>
    </source>
</evidence>
<dbReference type="SUPFAM" id="SSF47954">
    <property type="entry name" value="Cyclin-like"/>
    <property type="match status" value="1"/>
</dbReference>